<dbReference type="EMBL" id="FMZA01000020">
    <property type="protein sequence ID" value="SDC89380.1"/>
    <property type="molecule type" value="Genomic_DNA"/>
</dbReference>
<keyword evidence="7" id="KW-0645">Protease</keyword>
<dbReference type="Pfam" id="PF00557">
    <property type="entry name" value="Peptidase_M24"/>
    <property type="match status" value="1"/>
</dbReference>
<reference evidence="7 8" key="1">
    <citation type="submission" date="2016-10" db="EMBL/GenBank/DDBJ databases">
        <authorList>
            <person name="de Groot N.N."/>
        </authorList>
    </citation>
    <scope>NUCLEOTIDE SEQUENCE [LARGE SCALE GENOMIC DNA]</scope>
    <source>
        <strain evidence="7 8">DSM 45514</strain>
    </source>
</reference>
<evidence type="ECO:0000313" key="7">
    <source>
        <dbReference type="EMBL" id="SDC89380.1"/>
    </source>
</evidence>
<dbReference type="RefSeq" id="WP_091572335.1">
    <property type="nucleotide sequence ID" value="NZ_FMZA01000020.1"/>
</dbReference>
<protein>
    <submittedName>
        <fullName evidence="7">Xaa-Pro aminopeptidase. Metallo peptidase. MEROPS family M24B</fullName>
    </submittedName>
</protein>
<dbReference type="InterPro" id="IPR000994">
    <property type="entry name" value="Pept_M24"/>
</dbReference>
<comment type="cofactor">
    <cofactor evidence="1">
        <name>Mn(2+)</name>
        <dbReference type="ChEBI" id="CHEBI:29035"/>
    </cofactor>
</comment>
<evidence type="ECO:0000256" key="3">
    <source>
        <dbReference type="ARBA" id="ARBA00022801"/>
    </source>
</evidence>
<dbReference type="Proteomes" id="UP000199387">
    <property type="component" value="Unassembled WGS sequence"/>
</dbReference>
<keyword evidence="3" id="KW-0378">Hydrolase</keyword>
<dbReference type="InterPro" id="IPR036005">
    <property type="entry name" value="Creatinase/aminopeptidase-like"/>
</dbReference>
<evidence type="ECO:0000256" key="1">
    <source>
        <dbReference type="ARBA" id="ARBA00001936"/>
    </source>
</evidence>
<dbReference type="OrthoDB" id="9806388at2"/>
<evidence type="ECO:0000256" key="4">
    <source>
        <dbReference type="ARBA" id="ARBA00023211"/>
    </source>
</evidence>
<dbReference type="SUPFAM" id="SSF53092">
    <property type="entry name" value="Creatinase/prolidase N-terminal domain"/>
    <property type="match status" value="1"/>
</dbReference>
<feature type="domain" description="Peptidase M24" evidence="5">
    <location>
        <begin position="146"/>
        <end position="349"/>
    </location>
</feature>
<dbReference type="AlphaFoldDB" id="A0A1G6QA65"/>
<gene>
    <name evidence="7" type="ORF">SAMN04488112_12066</name>
</gene>
<dbReference type="STRING" id="1236220.SAMN04488112_12066"/>
<name>A0A1G6QA65_9BACL</name>
<keyword evidence="4" id="KW-0464">Manganese</keyword>
<dbReference type="Gene3D" id="3.40.350.10">
    <property type="entry name" value="Creatinase/prolidase N-terminal domain"/>
    <property type="match status" value="1"/>
</dbReference>
<dbReference type="GO" id="GO:0004177">
    <property type="term" value="F:aminopeptidase activity"/>
    <property type="evidence" value="ECO:0007669"/>
    <property type="project" value="UniProtKB-KW"/>
</dbReference>
<dbReference type="InterPro" id="IPR029149">
    <property type="entry name" value="Creatin/AminoP/Spt16_N"/>
</dbReference>
<proteinExistence type="inferred from homology"/>
<accession>A0A1G6QA65</accession>
<feature type="domain" description="Creatinase N-terminal" evidence="6">
    <location>
        <begin position="4"/>
        <end position="139"/>
    </location>
</feature>
<dbReference type="PANTHER" id="PTHR46112">
    <property type="entry name" value="AMINOPEPTIDASE"/>
    <property type="match status" value="1"/>
</dbReference>
<dbReference type="CDD" id="cd01092">
    <property type="entry name" value="APP-like"/>
    <property type="match status" value="1"/>
</dbReference>
<evidence type="ECO:0000259" key="6">
    <source>
        <dbReference type="Pfam" id="PF01321"/>
    </source>
</evidence>
<keyword evidence="8" id="KW-1185">Reference proteome</keyword>
<evidence type="ECO:0000313" key="8">
    <source>
        <dbReference type="Proteomes" id="UP000199387"/>
    </source>
</evidence>
<dbReference type="Pfam" id="PF01321">
    <property type="entry name" value="Creatinase_N"/>
    <property type="match status" value="1"/>
</dbReference>
<dbReference type="FunFam" id="3.90.230.10:FF:000014">
    <property type="entry name" value="Aminopeptidase P family protein"/>
    <property type="match status" value="1"/>
</dbReference>
<evidence type="ECO:0000259" key="5">
    <source>
        <dbReference type="Pfam" id="PF00557"/>
    </source>
</evidence>
<evidence type="ECO:0000256" key="2">
    <source>
        <dbReference type="ARBA" id="ARBA00008766"/>
    </source>
</evidence>
<comment type="similarity">
    <text evidence="2">Belongs to the peptidase M24B family.</text>
</comment>
<dbReference type="PANTHER" id="PTHR46112:SF10">
    <property type="entry name" value="DIPEPTIDASE YKVY-RELATED"/>
    <property type="match status" value="1"/>
</dbReference>
<dbReference type="SUPFAM" id="SSF55920">
    <property type="entry name" value="Creatinase/aminopeptidase"/>
    <property type="match status" value="1"/>
</dbReference>
<organism evidence="7 8">
    <name type="scientific">Melghirimyces thermohalophilus</name>
    <dbReference type="NCBI Taxonomy" id="1236220"/>
    <lineage>
        <taxon>Bacteria</taxon>
        <taxon>Bacillati</taxon>
        <taxon>Bacillota</taxon>
        <taxon>Bacilli</taxon>
        <taxon>Bacillales</taxon>
        <taxon>Thermoactinomycetaceae</taxon>
        <taxon>Melghirimyces</taxon>
    </lineage>
</organism>
<dbReference type="InterPro" id="IPR050659">
    <property type="entry name" value="Peptidase_M24B"/>
</dbReference>
<dbReference type="Gene3D" id="3.90.230.10">
    <property type="entry name" value="Creatinase/methionine aminopeptidase superfamily"/>
    <property type="match status" value="1"/>
</dbReference>
<dbReference type="InterPro" id="IPR000587">
    <property type="entry name" value="Creatinase_N"/>
</dbReference>
<keyword evidence="7" id="KW-0031">Aminopeptidase</keyword>
<sequence>MNLRLQRLTLWLKNSEADLALIQDPSNLLYLTGFECEPHERLLALFILPGQSPFIVCPRLEENRLRLSGWSDTIITYEDAEDPWQKIAACLKERGMETFTKAAVEVEQLSYMRAEALRSLSPNSRLISVNEELGRLRSVKDDREIETMKKAAHLADEGVKAGIAALKEGCTELDVVAHIEYEMKRKGVRAMSFSTMVLFGEKTGDPHGTPGTRRLKKGDLVLFDLGVVWEGYCSDITRTVAFHSIEEETRQIYETVLKAQTAALNACRPGAPIGEIDRVARTIIKEAGYGPYFPHRLGHGLGIEAHESPSIHEENRELFTAGLAFTVEPGVYIPGKGGIRIEDDVVITAEGHERLTRFPKELQIVN</sequence>